<comment type="caution">
    <text evidence="1">The sequence shown here is derived from an EMBL/GenBank/DDBJ whole genome shotgun (WGS) entry which is preliminary data.</text>
</comment>
<gene>
    <name evidence="1" type="ORF">F2Q70_00042244</name>
</gene>
<name>A0A8S9KA94_BRACR</name>
<dbReference type="EMBL" id="QGKY02000190">
    <property type="protein sequence ID" value="KAF2590991.1"/>
    <property type="molecule type" value="Genomic_DNA"/>
</dbReference>
<organism evidence="1">
    <name type="scientific">Brassica cretica</name>
    <name type="common">Mustard</name>
    <dbReference type="NCBI Taxonomy" id="69181"/>
    <lineage>
        <taxon>Eukaryota</taxon>
        <taxon>Viridiplantae</taxon>
        <taxon>Streptophyta</taxon>
        <taxon>Embryophyta</taxon>
        <taxon>Tracheophyta</taxon>
        <taxon>Spermatophyta</taxon>
        <taxon>Magnoliopsida</taxon>
        <taxon>eudicotyledons</taxon>
        <taxon>Gunneridae</taxon>
        <taxon>Pentapetalae</taxon>
        <taxon>rosids</taxon>
        <taxon>malvids</taxon>
        <taxon>Brassicales</taxon>
        <taxon>Brassicaceae</taxon>
        <taxon>Brassiceae</taxon>
        <taxon>Brassica</taxon>
    </lineage>
</organism>
<proteinExistence type="predicted"/>
<reference evidence="1" key="1">
    <citation type="submission" date="2019-12" db="EMBL/GenBank/DDBJ databases">
        <title>Genome sequencing and annotation of Brassica cretica.</title>
        <authorList>
            <person name="Studholme D.J."/>
            <person name="Sarris P.F."/>
        </authorList>
    </citation>
    <scope>NUCLEOTIDE SEQUENCE</scope>
    <source>
        <strain evidence="1">PFS-102/07</strain>
        <tissue evidence="1">Leaf</tissue>
    </source>
</reference>
<sequence>MSTWFSPTFSSETKKKITAHLPALEGFSPPFSLFSSLLFRWISPSPTRCAMSLKFVGQDLYQICLRRSCCRLKTAVYGAPASRVKKNLRMSRRLGFCFTDPLFHAEIEKEDSSPKSETGDITANYVYPVKPFTLKRRDEAKKEIVSGSESGLNCNAIDHVKD</sequence>
<evidence type="ECO:0000313" key="1">
    <source>
        <dbReference type="EMBL" id="KAF2590991.1"/>
    </source>
</evidence>
<dbReference type="AlphaFoldDB" id="A0A8S9KA94"/>
<protein>
    <submittedName>
        <fullName evidence="1">Uncharacterized protein</fullName>
    </submittedName>
</protein>
<accession>A0A8S9KA94</accession>